<evidence type="ECO:0000313" key="2">
    <source>
        <dbReference type="Proteomes" id="UP000694564"/>
    </source>
</evidence>
<reference evidence="1" key="1">
    <citation type="submission" date="2025-08" db="UniProtKB">
        <authorList>
            <consortium name="Ensembl"/>
        </authorList>
    </citation>
    <scope>IDENTIFICATION</scope>
</reference>
<keyword evidence="2" id="KW-1185">Reference proteome</keyword>
<dbReference type="AlphaFoldDB" id="A0A8D2CPT8"/>
<protein>
    <submittedName>
        <fullName evidence="1">Uncharacterized protein</fullName>
    </submittedName>
</protein>
<reference evidence="1" key="2">
    <citation type="submission" date="2025-09" db="UniProtKB">
        <authorList>
            <consortium name="Ensembl"/>
        </authorList>
    </citation>
    <scope>IDENTIFICATION</scope>
</reference>
<organism evidence="1 2">
    <name type="scientific">Sciurus vulgaris</name>
    <name type="common">Eurasian red squirrel</name>
    <dbReference type="NCBI Taxonomy" id="55149"/>
    <lineage>
        <taxon>Eukaryota</taxon>
        <taxon>Metazoa</taxon>
        <taxon>Chordata</taxon>
        <taxon>Craniata</taxon>
        <taxon>Vertebrata</taxon>
        <taxon>Euteleostomi</taxon>
        <taxon>Mammalia</taxon>
        <taxon>Eutheria</taxon>
        <taxon>Euarchontoglires</taxon>
        <taxon>Glires</taxon>
        <taxon>Rodentia</taxon>
        <taxon>Sciuromorpha</taxon>
        <taxon>Sciuridae</taxon>
        <taxon>Sciurinae</taxon>
        <taxon>Sciurini</taxon>
        <taxon>Sciurus</taxon>
    </lineage>
</organism>
<dbReference type="Ensembl" id="ENSSVLT00005011932.1">
    <property type="protein sequence ID" value="ENSSVLP00005010785.1"/>
    <property type="gene ID" value="ENSSVLG00005008588.1"/>
</dbReference>
<sequence>MDFKISQLDVYNLKKFRHLKLNSMETLSFFDDSCGSFASDGFAKERLWANTKAVGPADSTDLLKFSGWP</sequence>
<proteinExistence type="predicted"/>
<name>A0A8D2CPT8_SCIVU</name>
<dbReference type="Proteomes" id="UP000694564">
    <property type="component" value="Chromosome 13"/>
</dbReference>
<dbReference type="GeneTree" id="ENSGT01010000229171"/>
<evidence type="ECO:0000313" key="1">
    <source>
        <dbReference type="Ensembl" id="ENSSVLP00005010785.1"/>
    </source>
</evidence>
<dbReference type="OrthoDB" id="9909428at2759"/>
<accession>A0A8D2CPT8</accession>